<accession>A0A1G8LM81</accession>
<organism evidence="1 2">
    <name type="scientific">Paenibacillus typhae</name>
    <dbReference type="NCBI Taxonomy" id="1174501"/>
    <lineage>
        <taxon>Bacteria</taxon>
        <taxon>Bacillati</taxon>
        <taxon>Bacillota</taxon>
        <taxon>Bacilli</taxon>
        <taxon>Bacillales</taxon>
        <taxon>Paenibacillaceae</taxon>
        <taxon>Paenibacillus</taxon>
    </lineage>
</organism>
<dbReference type="STRING" id="1174501.SAMN05216192_106180"/>
<gene>
    <name evidence="1" type="ORF">SAMN05216192_106180</name>
</gene>
<reference evidence="2" key="1">
    <citation type="submission" date="2016-10" db="EMBL/GenBank/DDBJ databases">
        <authorList>
            <person name="Varghese N."/>
            <person name="Submissions S."/>
        </authorList>
    </citation>
    <scope>NUCLEOTIDE SEQUENCE [LARGE SCALE GENOMIC DNA]</scope>
    <source>
        <strain evidence="2">CGMCC 1.11012</strain>
    </source>
</reference>
<proteinExistence type="predicted"/>
<dbReference type="InterPro" id="IPR050490">
    <property type="entry name" value="Bact_solute-bd_prot1"/>
</dbReference>
<evidence type="ECO:0000313" key="2">
    <source>
        <dbReference type="Proteomes" id="UP000199050"/>
    </source>
</evidence>
<name>A0A1G8LM81_9BACL</name>
<evidence type="ECO:0000313" key="1">
    <source>
        <dbReference type="EMBL" id="SDI56753.1"/>
    </source>
</evidence>
<dbReference type="SUPFAM" id="SSF53850">
    <property type="entry name" value="Periplasmic binding protein-like II"/>
    <property type="match status" value="1"/>
</dbReference>
<dbReference type="PANTHER" id="PTHR43649">
    <property type="entry name" value="ARABINOSE-BINDING PROTEIN-RELATED"/>
    <property type="match status" value="1"/>
</dbReference>
<dbReference type="RefSeq" id="WP_090713602.1">
    <property type="nucleotide sequence ID" value="NZ_CBCSKY010000005.1"/>
</dbReference>
<dbReference type="AlphaFoldDB" id="A0A1G8LM81"/>
<sequence length="438" mass="48214">MYKFSKRKTAAGILTLAILASCSTGRSGDEGGGEEESLRPVTFSIAYAAGDMATTQALKAVIAAYMQAHPHVTIKDLSEISSSAYLDWLKIKDAVGEFPDLLEMRDTEAFAAAGKIAPLPKELVELLDHPVQVYGQVWNAPLYETPPQGIIYSKKAYAAAGITSLPQTYDEFLDVQEKLKASGITPLVAGGKDLFHLGFWINKFLIDNVYAADPDWNEQKTAGKTSFTDANVIQAVSDFKQLFTRYVDPSWQNIGDNQTVSFLVSGKAAQLYSGPWMFSPIAAADPAFEFGFYAVPDRTGQVKVTGLPSLAGWSFSTEAAGDPVKAAAITDFLQFFFSPEQYGTFLAAINGIPATIVKPVYPVSEPMQEALRILDDPQTVKSRMINNWWGGNTIPQQFRNWYYKLLEELVVRNGDVSSAMKEADREYDRQAREEGLKE</sequence>
<dbReference type="EMBL" id="FNDX01000006">
    <property type="protein sequence ID" value="SDI56753.1"/>
    <property type="molecule type" value="Genomic_DNA"/>
</dbReference>
<dbReference type="Pfam" id="PF01547">
    <property type="entry name" value="SBP_bac_1"/>
    <property type="match status" value="1"/>
</dbReference>
<dbReference type="Gene3D" id="3.40.190.10">
    <property type="entry name" value="Periplasmic binding protein-like II"/>
    <property type="match status" value="2"/>
</dbReference>
<dbReference type="InterPro" id="IPR006059">
    <property type="entry name" value="SBP"/>
</dbReference>
<dbReference type="PANTHER" id="PTHR43649:SF12">
    <property type="entry name" value="DIACETYLCHITOBIOSE BINDING PROTEIN DASA"/>
    <property type="match status" value="1"/>
</dbReference>
<dbReference type="Proteomes" id="UP000199050">
    <property type="component" value="Unassembled WGS sequence"/>
</dbReference>
<dbReference type="OrthoDB" id="9798191at2"/>
<protein>
    <submittedName>
        <fullName evidence="1">Raffinose/stachyose/melibiose transport system substrate-binding protein</fullName>
    </submittedName>
</protein>
<keyword evidence="2" id="KW-1185">Reference proteome</keyword>
<dbReference type="PROSITE" id="PS51257">
    <property type="entry name" value="PROKAR_LIPOPROTEIN"/>
    <property type="match status" value="1"/>
</dbReference>